<organism evidence="3 4">
    <name type="scientific">Polycladospora coralii</name>
    <dbReference type="NCBI Taxonomy" id="2771432"/>
    <lineage>
        <taxon>Bacteria</taxon>
        <taxon>Bacillati</taxon>
        <taxon>Bacillota</taxon>
        <taxon>Bacilli</taxon>
        <taxon>Bacillales</taxon>
        <taxon>Thermoactinomycetaceae</taxon>
        <taxon>Polycladospora</taxon>
    </lineage>
</organism>
<feature type="transmembrane region" description="Helical" evidence="1">
    <location>
        <begin position="184"/>
        <end position="203"/>
    </location>
</feature>
<dbReference type="Pfam" id="PF00487">
    <property type="entry name" value="FA_desaturase"/>
    <property type="match status" value="1"/>
</dbReference>
<dbReference type="CDD" id="cd03507">
    <property type="entry name" value="Delta12-FADS-like"/>
    <property type="match status" value="1"/>
</dbReference>
<keyword evidence="1" id="KW-0812">Transmembrane</keyword>
<evidence type="ECO:0000259" key="2">
    <source>
        <dbReference type="Pfam" id="PF00487"/>
    </source>
</evidence>
<feature type="transmembrane region" description="Helical" evidence="1">
    <location>
        <begin position="28"/>
        <end position="47"/>
    </location>
</feature>
<evidence type="ECO:0000256" key="1">
    <source>
        <dbReference type="SAM" id="Phobius"/>
    </source>
</evidence>
<accession>A0A926ND51</accession>
<name>A0A926ND51_9BACL</name>
<dbReference type="PANTHER" id="PTHR19353:SF73">
    <property type="entry name" value="FATTY ACID DESATURASE"/>
    <property type="match status" value="1"/>
</dbReference>
<dbReference type="PANTHER" id="PTHR19353">
    <property type="entry name" value="FATTY ACID DESATURASE 2"/>
    <property type="match status" value="1"/>
</dbReference>
<protein>
    <submittedName>
        <fullName evidence="3">Fatty acid desaturase</fullName>
    </submittedName>
</protein>
<gene>
    <name evidence="3" type="ORF">IC620_02730</name>
</gene>
<comment type="caution">
    <text evidence="3">The sequence shown here is derived from an EMBL/GenBank/DDBJ whole genome shotgun (WGS) entry which is preliminary data.</text>
</comment>
<dbReference type="Proteomes" id="UP000661691">
    <property type="component" value="Unassembled WGS sequence"/>
</dbReference>
<feature type="transmembrane region" description="Helical" evidence="1">
    <location>
        <begin position="155"/>
        <end position="172"/>
    </location>
</feature>
<dbReference type="GO" id="GO:0006629">
    <property type="term" value="P:lipid metabolic process"/>
    <property type="evidence" value="ECO:0007669"/>
    <property type="project" value="InterPro"/>
</dbReference>
<feature type="transmembrane region" description="Helical" evidence="1">
    <location>
        <begin position="209"/>
        <end position="229"/>
    </location>
</feature>
<proteinExistence type="predicted"/>
<evidence type="ECO:0000313" key="4">
    <source>
        <dbReference type="Proteomes" id="UP000661691"/>
    </source>
</evidence>
<dbReference type="RefSeq" id="WP_191141457.1">
    <property type="nucleotide sequence ID" value="NZ_JACXAH010000003.1"/>
</dbReference>
<evidence type="ECO:0000313" key="3">
    <source>
        <dbReference type="EMBL" id="MBD1371268.1"/>
    </source>
</evidence>
<dbReference type="InterPro" id="IPR012171">
    <property type="entry name" value="Fatty_acid_desaturase"/>
</dbReference>
<feature type="domain" description="Fatty acid desaturase" evidence="2">
    <location>
        <begin position="57"/>
        <end position="292"/>
    </location>
</feature>
<keyword evidence="1" id="KW-1133">Transmembrane helix</keyword>
<dbReference type="AlphaFoldDB" id="A0A926ND51"/>
<reference evidence="3" key="1">
    <citation type="submission" date="2020-09" db="EMBL/GenBank/DDBJ databases">
        <title>A novel bacterium of genus Hazenella, isolated from South China Sea.</title>
        <authorList>
            <person name="Huang H."/>
            <person name="Mo K."/>
            <person name="Hu Y."/>
        </authorList>
    </citation>
    <scope>NUCLEOTIDE SEQUENCE</scope>
    <source>
        <strain evidence="3">IB182357</strain>
    </source>
</reference>
<dbReference type="GO" id="GO:0016717">
    <property type="term" value="F:oxidoreductase activity, acting on paired donors, with oxidation of a pair of donors resulting in the reduction of molecular oxygen to two molecules of water"/>
    <property type="evidence" value="ECO:0007669"/>
    <property type="project" value="TreeGrafter"/>
</dbReference>
<feature type="transmembrane region" description="Helical" evidence="1">
    <location>
        <begin position="53"/>
        <end position="75"/>
    </location>
</feature>
<sequence length="345" mass="40687">MDTNSKYDLREWKKKLANFERPRISKSVWQLVNSLGPFLILWGLAYWSLSISYGLTLLFALPAAGFLVRTFIIFHDCTHYSFFANRRTNEIVGIVLGFLTFCSYEQWKNSHAAHHAGNGNLEKRGVGDVWTMTLQEYERASKIKRFLYRTYRNPIVMFLIGPLYIFLIDYRFNRKGASKKEKLHVWLTNVTLVTILVMVGYTIGWKAFVLIELPIFYVASLLGVWLFYVQHQFEEGYFENNENWNYVEAALKGSSFYKLPKVLQWFSGNIGFHHVHHLNSRVPNYYLERAHKSDPLLQEVTTLTLWTSLKSLTFKLWDEQSKKFVGNRAIRVYLRRNRQAHHTKM</sequence>
<keyword evidence="1" id="KW-0472">Membrane</keyword>
<dbReference type="EMBL" id="JACXAH010000003">
    <property type="protein sequence ID" value="MBD1371268.1"/>
    <property type="molecule type" value="Genomic_DNA"/>
</dbReference>
<keyword evidence="4" id="KW-1185">Reference proteome</keyword>
<dbReference type="InterPro" id="IPR005804">
    <property type="entry name" value="FA_desaturase_dom"/>
</dbReference>
<dbReference type="GO" id="GO:0016020">
    <property type="term" value="C:membrane"/>
    <property type="evidence" value="ECO:0007669"/>
    <property type="project" value="TreeGrafter"/>
</dbReference>